<evidence type="ECO:0000313" key="13">
    <source>
        <dbReference type="EMBL" id="MTW12591.1"/>
    </source>
</evidence>
<feature type="binding site" evidence="9">
    <location>
        <position position="85"/>
    </location>
    <ligand>
        <name>Mg(2+)</name>
        <dbReference type="ChEBI" id="CHEBI:18420"/>
    </ligand>
</feature>
<reference evidence="13 14" key="1">
    <citation type="submission" date="2019-11" db="EMBL/GenBank/DDBJ databases">
        <title>Type strains purchased from KCTC, JCM and DSMZ.</title>
        <authorList>
            <person name="Lu H."/>
        </authorList>
    </citation>
    <scope>NUCLEOTIDE SEQUENCE [LARGE SCALE GENOMIC DNA]</scope>
    <source>
        <strain evidence="13 14">JCM 31587</strain>
    </source>
</reference>
<dbReference type="GO" id="GO:0000287">
    <property type="term" value="F:magnesium ion binding"/>
    <property type="evidence" value="ECO:0007669"/>
    <property type="project" value="UniProtKB-UniRule"/>
</dbReference>
<dbReference type="InterPro" id="IPR022998">
    <property type="entry name" value="ThiamineP_synth_TenI"/>
</dbReference>
<evidence type="ECO:0000256" key="5">
    <source>
        <dbReference type="ARBA" id="ARBA00022977"/>
    </source>
</evidence>
<feature type="binding site" evidence="9">
    <location>
        <begin position="181"/>
        <end position="182"/>
    </location>
    <ligand>
        <name>2-[(2R,5Z)-2-carboxy-4-methylthiazol-5(2H)-ylidene]ethyl phosphate</name>
        <dbReference type="ChEBI" id="CHEBI:62899"/>
    </ligand>
</feature>
<feature type="binding site" evidence="9">
    <location>
        <position position="65"/>
    </location>
    <ligand>
        <name>4-amino-2-methyl-5-(diphosphooxymethyl)pyrimidine</name>
        <dbReference type="ChEBI" id="CHEBI:57841"/>
    </ligand>
</feature>
<dbReference type="GO" id="GO:0005737">
    <property type="term" value="C:cytoplasm"/>
    <property type="evidence" value="ECO:0007669"/>
    <property type="project" value="TreeGrafter"/>
</dbReference>
<evidence type="ECO:0000256" key="6">
    <source>
        <dbReference type="ARBA" id="ARBA00047334"/>
    </source>
</evidence>
<sequence length="205" mass="21664">MQGLYLVTPNWDDTEKLLAITEQVLAAGVALLQYRHKDAGPALRREQGGALRELCHKYSVPFLVNDHVALCRELGADGVHLGGTDAPLAEVRASLGPNKLIGASCYGELARAQAAQAAGASYVAFGGFYPSKVKQYAVTTEPSILRHAREAISVPLCVIGGMTPENARPLVAEGAHMVAAITSIYLADDVAAAVREFQSIISPLA</sequence>
<keyword evidence="5 9" id="KW-0784">Thiamine biosynthesis</keyword>
<evidence type="ECO:0000256" key="7">
    <source>
        <dbReference type="ARBA" id="ARBA00047851"/>
    </source>
</evidence>
<comment type="catalytic activity">
    <reaction evidence="8 9 10">
        <text>2-[(2R,5Z)-2-carboxy-4-methylthiazol-5(2H)-ylidene]ethyl phosphate + 4-amino-2-methyl-5-(diphosphooxymethyl)pyrimidine + 2 H(+) = thiamine phosphate + CO2 + diphosphate</text>
        <dbReference type="Rhea" id="RHEA:47844"/>
        <dbReference type="ChEBI" id="CHEBI:15378"/>
        <dbReference type="ChEBI" id="CHEBI:16526"/>
        <dbReference type="ChEBI" id="CHEBI:33019"/>
        <dbReference type="ChEBI" id="CHEBI:37575"/>
        <dbReference type="ChEBI" id="CHEBI:57841"/>
        <dbReference type="ChEBI" id="CHEBI:62899"/>
        <dbReference type="EC" id="2.5.1.3"/>
    </reaction>
</comment>
<dbReference type="GO" id="GO:0004789">
    <property type="term" value="F:thiamine-phosphate diphosphorylase activity"/>
    <property type="evidence" value="ECO:0007669"/>
    <property type="project" value="UniProtKB-UniRule"/>
</dbReference>
<dbReference type="Proteomes" id="UP000472320">
    <property type="component" value="Unassembled WGS sequence"/>
</dbReference>
<dbReference type="InterPro" id="IPR034291">
    <property type="entry name" value="TMP_synthase"/>
</dbReference>
<evidence type="ECO:0000256" key="10">
    <source>
        <dbReference type="RuleBase" id="RU003826"/>
    </source>
</evidence>
<dbReference type="AlphaFoldDB" id="A0A6L6QK81"/>
<evidence type="ECO:0000259" key="12">
    <source>
        <dbReference type="Pfam" id="PF02581"/>
    </source>
</evidence>
<dbReference type="InterPro" id="IPR013785">
    <property type="entry name" value="Aldolase_TIM"/>
</dbReference>
<dbReference type="NCBIfam" id="TIGR00693">
    <property type="entry name" value="thiE"/>
    <property type="match status" value="1"/>
</dbReference>
<dbReference type="RefSeq" id="WP_155455521.1">
    <property type="nucleotide sequence ID" value="NZ_WNKX01000014.1"/>
</dbReference>
<dbReference type="CDD" id="cd00564">
    <property type="entry name" value="TMP_TenI"/>
    <property type="match status" value="1"/>
</dbReference>
<name>A0A6L6QK81_9BURK</name>
<dbReference type="UniPathway" id="UPA00060">
    <property type="reaction ID" value="UER00141"/>
</dbReference>
<evidence type="ECO:0000256" key="3">
    <source>
        <dbReference type="ARBA" id="ARBA00022723"/>
    </source>
</evidence>
<dbReference type="Gene3D" id="3.20.20.70">
    <property type="entry name" value="Aldolase class I"/>
    <property type="match status" value="1"/>
</dbReference>
<dbReference type="InterPro" id="IPR036206">
    <property type="entry name" value="ThiamineP_synth_sf"/>
</dbReference>
<evidence type="ECO:0000256" key="1">
    <source>
        <dbReference type="ARBA" id="ARBA00005165"/>
    </source>
</evidence>
<organism evidence="13 14">
    <name type="scientific">Massilia eburnea</name>
    <dbReference type="NCBI Taxonomy" id="1776165"/>
    <lineage>
        <taxon>Bacteria</taxon>
        <taxon>Pseudomonadati</taxon>
        <taxon>Pseudomonadota</taxon>
        <taxon>Betaproteobacteria</taxon>
        <taxon>Burkholderiales</taxon>
        <taxon>Oxalobacteraceae</taxon>
        <taxon>Telluria group</taxon>
        <taxon>Massilia</taxon>
    </lineage>
</organism>
<evidence type="ECO:0000256" key="9">
    <source>
        <dbReference type="HAMAP-Rule" id="MF_00097"/>
    </source>
</evidence>
<comment type="similarity">
    <text evidence="9 10">Belongs to the thiamine-phosphate synthase family.</text>
</comment>
<evidence type="ECO:0000313" key="14">
    <source>
        <dbReference type="Proteomes" id="UP000472320"/>
    </source>
</evidence>
<dbReference type="HAMAP" id="MF_00097">
    <property type="entry name" value="TMP_synthase"/>
    <property type="match status" value="1"/>
</dbReference>
<accession>A0A6L6QK81</accession>
<gene>
    <name evidence="9" type="primary">thiE</name>
    <name evidence="13" type="ORF">GM658_18435</name>
</gene>
<feature type="binding site" evidence="9">
    <location>
        <position position="104"/>
    </location>
    <ligand>
        <name>4-amino-2-methyl-5-(diphosphooxymethyl)pyrimidine</name>
        <dbReference type="ChEBI" id="CHEBI:57841"/>
    </ligand>
</feature>
<dbReference type="EC" id="2.5.1.3" evidence="9"/>
<dbReference type="EMBL" id="WNKX01000014">
    <property type="protein sequence ID" value="MTW12591.1"/>
    <property type="molecule type" value="Genomic_DNA"/>
</dbReference>
<comment type="cofactor">
    <cofactor evidence="9">
        <name>Mg(2+)</name>
        <dbReference type="ChEBI" id="CHEBI:18420"/>
    </cofactor>
    <text evidence="9">Binds 1 Mg(2+) ion per subunit.</text>
</comment>
<comment type="catalytic activity">
    <reaction evidence="7 9 10">
        <text>2-(2-carboxy-4-methylthiazol-5-yl)ethyl phosphate + 4-amino-2-methyl-5-(diphosphooxymethyl)pyrimidine + 2 H(+) = thiamine phosphate + CO2 + diphosphate</text>
        <dbReference type="Rhea" id="RHEA:47848"/>
        <dbReference type="ChEBI" id="CHEBI:15378"/>
        <dbReference type="ChEBI" id="CHEBI:16526"/>
        <dbReference type="ChEBI" id="CHEBI:33019"/>
        <dbReference type="ChEBI" id="CHEBI:37575"/>
        <dbReference type="ChEBI" id="CHEBI:57841"/>
        <dbReference type="ChEBI" id="CHEBI:62890"/>
        <dbReference type="EC" id="2.5.1.3"/>
    </reaction>
</comment>
<feature type="binding site" evidence="9">
    <location>
        <begin position="33"/>
        <end position="37"/>
    </location>
    <ligand>
        <name>4-amino-2-methyl-5-(diphosphooxymethyl)pyrimidine</name>
        <dbReference type="ChEBI" id="CHEBI:57841"/>
    </ligand>
</feature>
<feature type="binding site" evidence="9">
    <location>
        <position position="134"/>
    </location>
    <ligand>
        <name>4-amino-2-methyl-5-(diphosphooxymethyl)pyrimidine</name>
        <dbReference type="ChEBI" id="CHEBI:57841"/>
    </ligand>
</feature>
<comment type="pathway">
    <text evidence="1 9 11">Cofactor biosynthesis; thiamine diphosphate biosynthesis; thiamine phosphate from 4-amino-2-methyl-5-diphosphomethylpyrimidine and 4-methyl-5-(2-phosphoethyl)-thiazole: step 1/1.</text>
</comment>
<evidence type="ECO:0000256" key="4">
    <source>
        <dbReference type="ARBA" id="ARBA00022842"/>
    </source>
</evidence>
<dbReference type="Pfam" id="PF02581">
    <property type="entry name" value="TMP-TENI"/>
    <property type="match status" value="1"/>
</dbReference>
<comment type="function">
    <text evidence="9">Condenses 4-methyl-5-(beta-hydroxyethyl)thiazole monophosphate (THZ-P) and 2-methyl-4-amino-5-hydroxymethyl pyrimidine pyrophosphate (HMP-PP) to form thiamine monophosphate (TMP).</text>
</comment>
<feature type="domain" description="Thiamine phosphate synthase/TenI" evidence="12">
    <location>
        <begin position="4"/>
        <end position="184"/>
    </location>
</feature>
<keyword evidence="4 9" id="KW-0460">Magnesium</keyword>
<dbReference type="OrthoDB" id="9810880at2"/>
<evidence type="ECO:0000256" key="8">
    <source>
        <dbReference type="ARBA" id="ARBA00047883"/>
    </source>
</evidence>
<comment type="caution">
    <text evidence="9">Lacks conserved residue(s) required for the propagation of feature annotation.</text>
</comment>
<feature type="binding site" evidence="9">
    <location>
        <position position="161"/>
    </location>
    <ligand>
        <name>2-[(2R,5Z)-2-carboxy-4-methylthiazol-5(2H)-ylidene]ethyl phosphate</name>
        <dbReference type="ChEBI" id="CHEBI:62899"/>
    </ligand>
</feature>
<dbReference type="SUPFAM" id="SSF51391">
    <property type="entry name" value="Thiamin phosphate synthase"/>
    <property type="match status" value="1"/>
</dbReference>
<evidence type="ECO:0000256" key="11">
    <source>
        <dbReference type="RuleBase" id="RU004253"/>
    </source>
</evidence>
<proteinExistence type="inferred from homology"/>
<comment type="caution">
    <text evidence="13">The sequence shown here is derived from an EMBL/GenBank/DDBJ whole genome shotgun (WGS) entry which is preliminary data.</text>
</comment>
<keyword evidence="14" id="KW-1185">Reference proteome</keyword>
<protein>
    <recommendedName>
        <fullName evidence="9">Thiamine-phosphate synthase</fullName>
        <shortName evidence="9">TP synthase</shortName>
        <shortName evidence="9">TPS</shortName>
        <ecNumber evidence="9">2.5.1.3</ecNumber>
    </recommendedName>
    <alternativeName>
        <fullName evidence="9">Thiamine-phosphate pyrophosphorylase</fullName>
        <shortName evidence="9">TMP pyrophosphorylase</shortName>
        <shortName evidence="9">TMP-PPase</shortName>
    </alternativeName>
</protein>
<feature type="binding site" evidence="9">
    <location>
        <position position="66"/>
    </location>
    <ligand>
        <name>Mg(2+)</name>
        <dbReference type="ChEBI" id="CHEBI:18420"/>
    </ligand>
</feature>
<keyword evidence="3 9" id="KW-0479">Metal-binding</keyword>
<dbReference type="PANTHER" id="PTHR20857:SF15">
    <property type="entry name" value="THIAMINE-PHOSPHATE SYNTHASE"/>
    <property type="match status" value="1"/>
</dbReference>
<comment type="catalytic activity">
    <reaction evidence="6 9 10">
        <text>4-methyl-5-(2-phosphooxyethyl)-thiazole + 4-amino-2-methyl-5-(diphosphooxymethyl)pyrimidine + H(+) = thiamine phosphate + diphosphate</text>
        <dbReference type="Rhea" id="RHEA:22328"/>
        <dbReference type="ChEBI" id="CHEBI:15378"/>
        <dbReference type="ChEBI" id="CHEBI:33019"/>
        <dbReference type="ChEBI" id="CHEBI:37575"/>
        <dbReference type="ChEBI" id="CHEBI:57841"/>
        <dbReference type="ChEBI" id="CHEBI:58296"/>
        <dbReference type="EC" id="2.5.1.3"/>
    </reaction>
</comment>
<keyword evidence="2 9" id="KW-0808">Transferase</keyword>
<dbReference type="PANTHER" id="PTHR20857">
    <property type="entry name" value="THIAMINE-PHOSPHATE PYROPHOSPHORYLASE"/>
    <property type="match status" value="1"/>
</dbReference>
<evidence type="ECO:0000256" key="2">
    <source>
        <dbReference type="ARBA" id="ARBA00022679"/>
    </source>
</evidence>
<dbReference type="GO" id="GO:0009228">
    <property type="term" value="P:thiamine biosynthetic process"/>
    <property type="evidence" value="ECO:0007669"/>
    <property type="project" value="UniProtKB-KW"/>
</dbReference>
<dbReference type="GO" id="GO:0009229">
    <property type="term" value="P:thiamine diphosphate biosynthetic process"/>
    <property type="evidence" value="ECO:0007669"/>
    <property type="project" value="UniProtKB-UniRule"/>
</dbReference>